<dbReference type="CDD" id="cd03235">
    <property type="entry name" value="ABC_Metallic_Cations"/>
    <property type="match status" value="1"/>
</dbReference>
<proteinExistence type="predicted"/>
<dbReference type="SMART" id="SM00382">
    <property type="entry name" value="AAA"/>
    <property type="match status" value="1"/>
</dbReference>
<name>A0A7X0VCD5_9ACTN</name>
<dbReference type="RefSeq" id="WP_185254348.1">
    <property type="nucleotide sequence ID" value="NZ_JACKXE010000001.1"/>
</dbReference>
<dbReference type="PROSITE" id="PS50893">
    <property type="entry name" value="ABC_TRANSPORTER_2"/>
    <property type="match status" value="1"/>
</dbReference>
<evidence type="ECO:0000313" key="7">
    <source>
        <dbReference type="Proteomes" id="UP000523955"/>
    </source>
</evidence>
<comment type="caution">
    <text evidence="6">The sequence shown here is derived from an EMBL/GenBank/DDBJ whole genome shotgun (WGS) entry which is preliminary data.</text>
</comment>
<dbReference type="InterPro" id="IPR027417">
    <property type="entry name" value="P-loop_NTPase"/>
</dbReference>
<evidence type="ECO:0000256" key="3">
    <source>
        <dbReference type="ARBA" id="ARBA00022840"/>
    </source>
</evidence>
<dbReference type="Proteomes" id="UP000523955">
    <property type="component" value="Unassembled WGS sequence"/>
</dbReference>
<accession>A0A7X0VCD5</accession>
<keyword evidence="3 6" id="KW-0067">ATP-binding</keyword>
<dbReference type="PANTHER" id="PTHR42734">
    <property type="entry name" value="METAL TRANSPORT SYSTEM ATP-BINDING PROTEIN TM_0124-RELATED"/>
    <property type="match status" value="1"/>
</dbReference>
<keyword evidence="7" id="KW-1185">Reference proteome</keyword>
<feature type="domain" description="ABC transporter" evidence="5">
    <location>
        <begin position="18"/>
        <end position="252"/>
    </location>
</feature>
<keyword evidence="1" id="KW-0813">Transport</keyword>
<dbReference type="PROSITE" id="PS00211">
    <property type="entry name" value="ABC_TRANSPORTER_1"/>
    <property type="match status" value="1"/>
</dbReference>
<dbReference type="InterPro" id="IPR003439">
    <property type="entry name" value="ABC_transporter-like_ATP-bd"/>
</dbReference>
<dbReference type="Gene3D" id="3.40.50.300">
    <property type="entry name" value="P-loop containing nucleotide triphosphate hydrolases"/>
    <property type="match status" value="1"/>
</dbReference>
<dbReference type="EMBL" id="JACKXE010000001">
    <property type="protein sequence ID" value="MBB6629385.1"/>
    <property type="molecule type" value="Genomic_DNA"/>
</dbReference>
<reference evidence="6 7" key="1">
    <citation type="submission" date="2020-08" db="EMBL/GenBank/DDBJ databases">
        <authorList>
            <person name="Seo M.-J."/>
        </authorList>
    </citation>
    <scope>NUCLEOTIDE SEQUENCE [LARGE SCALE GENOMIC DNA]</scope>
    <source>
        <strain evidence="6 7">KIGAM211</strain>
    </source>
</reference>
<dbReference type="GO" id="GO:0005524">
    <property type="term" value="F:ATP binding"/>
    <property type="evidence" value="ECO:0007669"/>
    <property type="project" value="UniProtKB-KW"/>
</dbReference>
<feature type="region of interest" description="Disordered" evidence="4">
    <location>
        <begin position="235"/>
        <end position="282"/>
    </location>
</feature>
<feature type="compositionally biased region" description="Basic and acidic residues" evidence="4">
    <location>
        <begin position="238"/>
        <end position="251"/>
    </location>
</feature>
<dbReference type="SUPFAM" id="SSF52540">
    <property type="entry name" value="P-loop containing nucleoside triphosphate hydrolases"/>
    <property type="match status" value="1"/>
</dbReference>
<dbReference type="GO" id="GO:0016887">
    <property type="term" value="F:ATP hydrolysis activity"/>
    <property type="evidence" value="ECO:0007669"/>
    <property type="project" value="InterPro"/>
</dbReference>
<evidence type="ECO:0000259" key="5">
    <source>
        <dbReference type="PROSITE" id="PS50893"/>
    </source>
</evidence>
<evidence type="ECO:0000313" key="6">
    <source>
        <dbReference type="EMBL" id="MBB6629385.1"/>
    </source>
</evidence>
<dbReference type="InterPro" id="IPR050153">
    <property type="entry name" value="Metal_Ion_Import_ABC"/>
</dbReference>
<gene>
    <name evidence="6" type="ORF">H5V45_18810</name>
</gene>
<keyword evidence="2" id="KW-0547">Nucleotide-binding</keyword>
<protein>
    <submittedName>
        <fullName evidence="6">ABC transporter ATP-binding protein</fullName>
    </submittedName>
</protein>
<dbReference type="AlphaFoldDB" id="A0A7X0VCD5"/>
<evidence type="ECO:0000256" key="2">
    <source>
        <dbReference type="ARBA" id="ARBA00022741"/>
    </source>
</evidence>
<dbReference type="Pfam" id="PF00005">
    <property type="entry name" value="ABC_tran"/>
    <property type="match status" value="1"/>
</dbReference>
<evidence type="ECO:0000256" key="4">
    <source>
        <dbReference type="SAM" id="MobiDB-lite"/>
    </source>
</evidence>
<dbReference type="InterPro" id="IPR017871">
    <property type="entry name" value="ABC_transporter-like_CS"/>
</dbReference>
<evidence type="ECO:0000256" key="1">
    <source>
        <dbReference type="ARBA" id="ARBA00022448"/>
    </source>
</evidence>
<dbReference type="InterPro" id="IPR003593">
    <property type="entry name" value="AAA+_ATPase"/>
</dbReference>
<organism evidence="6 7">
    <name type="scientific">Nocardioides luti</name>
    <dbReference type="NCBI Taxonomy" id="2761101"/>
    <lineage>
        <taxon>Bacteria</taxon>
        <taxon>Bacillati</taxon>
        <taxon>Actinomycetota</taxon>
        <taxon>Actinomycetes</taxon>
        <taxon>Propionibacteriales</taxon>
        <taxon>Nocardioidaceae</taxon>
        <taxon>Nocardioides</taxon>
    </lineage>
</organism>
<sequence>MTTTPGTSPSAPGDAVPVHLVGGAVAIGGRPVLRGIDLAVRSGEFVALMGANGSGKSTLVRALTGLRPLAVGELELFGTPFADFHAWHRVGFVPQRTSATSGVPASVWEVVASGRLTRRRLLRPLSRADRSAIDEALRVVGLQDRARDGVSQLSGGQQQRALIARALAGEPDLFFLDEPTAGVDLPNQHALADALRQLKERGATIVLVAHELGPLAPLVDRAVVMRDGRVAYDGPPLADHEVHSPDFGEAHTHHHHHPPERHDHAPHVGSPLDPPVRREAGA</sequence>